<dbReference type="CDD" id="cd04085">
    <property type="entry name" value="delta_endotoxin_C"/>
    <property type="match status" value="1"/>
</dbReference>
<gene>
    <name evidence="12" type="primary">cry0092</name>
</gene>
<dbReference type="SUPFAM" id="SSF51096">
    <property type="entry name" value="delta-Endotoxin (insectocide), middle domain"/>
    <property type="match status" value="1"/>
</dbReference>
<dbReference type="EMBL" id="HM035087">
    <property type="protein sequence ID" value="AEA92302.1"/>
    <property type="molecule type" value="Genomic_DNA"/>
</dbReference>
<dbReference type="InterPro" id="IPR041587">
    <property type="entry name" value="Cry_V"/>
</dbReference>
<proteinExistence type="inferred from homology"/>
<dbReference type="InterPro" id="IPR048645">
    <property type="entry name" value="Cry1Ac-like_dom-VII"/>
</dbReference>
<dbReference type="Gene3D" id="2.100.10.10">
    <property type="entry name" value="Pesticidal crystal protein, central domain"/>
    <property type="match status" value="1"/>
</dbReference>
<evidence type="ECO:0000259" key="7">
    <source>
        <dbReference type="Pfam" id="PF00555"/>
    </source>
</evidence>
<feature type="domain" description="Pesticidal crystal protein Cry" evidence="10">
    <location>
        <begin position="746"/>
        <end position="913"/>
    </location>
</feature>
<evidence type="ECO:0000259" key="10">
    <source>
        <dbReference type="Pfam" id="PF17997"/>
    </source>
</evidence>
<evidence type="ECO:0000313" key="12">
    <source>
        <dbReference type="EMBL" id="AEA92302.1"/>
    </source>
</evidence>
<evidence type="ECO:0000256" key="1">
    <source>
        <dbReference type="ARBA" id="ARBA00007819"/>
    </source>
</evidence>
<dbReference type="PANTHER" id="PTHR37003:SF2">
    <property type="entry name" value="PESTICIDAL CRYSTAL PROTEIN N-TERMINAL DOMAIN-CONTAINING PROTEIN"/>
    <property type="match status" value="1"/>
</dbReference>
<feature type="domain" description="Pesticidal crystal protein" evidence="9">
    <location>
        <begin position="76"/>
        <end position="284"/>
    </location>
</feature>
<organism evidence="12">
    <name type="scientific">Bacillus thuringiensis</name>
    <dbReference type="NCBI Taxonomy" id="1428"/>
    <lineage>
        <taxon>Bacteria</taxon>
        <taxon>Bacillati</taxon>
        <taxon>Bacillota</taxon>
        <taxon>Bacilli</taxon>
        <taxon>Bacillales</taxon>
        <taxon>Bacillaceae</taxon>
        <taxon>Bacillus</taxon>
        <taxon>Bacillus cereus group</taxon>
    </lineage>
</organism>
<evidence type="ECO:0000256" key="3">
    <source>
        <dbReference type="ARBA" id="ARBA00022969"/>
    </source>
</evidence>
<protein>
    <recommendedName>
        <fullName evidence="5">Crystaline entomocidal protoxin</fullName>
    </recommendedName>
</protein>
<evidence type="ECO:0000256" key="5">
    <source>
        <dbReference type="ARBA" id="ARBA00029653"/>
    </source>
</evidence>
<feature type="domain" description="Pesticidal crystal protein" evidence="7">
    <location>
        <begin position="292"/>
        <end position="502"/>
    </location>
</feature>
<dbReference type="Gene3D" id="1.20.190.10">
    <property type="entry name" value="Pesticidal crystal protein, N-terminal domain"/>
    <property type="match status" value="1"/>
</dbReference>
<dbReference type="GO" id="GO:0001907">
    <property type="term" value="P:symbiont-mediated killing of host cell"/>
    <property type="evidence" value="ECO:0007669"/>
    <property type="project" value="InterPro"/>
</dbReference>
<feature type="region of interest" description="Disordered" evidence="6">
    <location>
        <begin position="447"/>
        <end position="467"/>
    </location>
</feature>
<feature type="domain" description="Cry1Ac-like" evidence="11">
    <location>
        <begin position="1029"/>
        <end position="1105"/>
    </location>
</feature>
<dbReference type="Pfam" id="PF21463">
    <property type="entry name" value="Cry1Ac_dom-VII"/>
    <property type="match status" value="1"/>
</dbReference>
<dbReference type="GO" id="GO:0090729">
    <property type="term" value="F:toxin activity"/>
    <property type="evidence" value="ECO:0007669"/>
    <property type="project" value="UniProtKB-KW"/>
</dbReference>
<keyword evidence="2" id="KW-0800">Toxin</keyword>
<sequence>MKEQEFKGMDVLSNAQKTETLPCDLNITGCSPNNFLNISEEIDANLVPYNAPSAITTSIEITSTLLSDLGVPGASTIGLLLGKLINLLWPGGENDKSVWTSLLNESEELVNQKIKHITVITNAETALRGMHRVLQSYRSALNSWINPKGERISPEAMRTTYISALTTLNNSMASFSVPKHELPLLTLYSQAANIYLYVAKDITIFGKEWGFTYRNPEREGDIEFYYNEFLKYTAEHSEYCIDWYNQGLNQLSQSNSRDWVKYNKYRREMTIMVLDIISLFSSYDGFLYPQKTKTELTRMIFTNPIVYEGKQQYTWHQLAPSFSEIEDSAVPKPDYFRVLRNLLIHTKSYGSGVSATNYWSSHDLTYSLTNTPIYHQVSFGNKSTNGDDKYNNFSLSGRDVYKIISIARQNGPSYTDFIVNQFEMQTLNTSNAKNVLSYNHPSEWSNRQTFDSTTELPVTTNPPTTYGDDKQYSHRLGFISEVQHSSSRPNLIPIYGWTHTSVNLDNRIYSDRITQIPAIKSSPDLGGNFQNIAKGPGFNGGYVTTARSVNALVDVLKLQVTLDQNSLAQKYRVRLRYASNKRVPATLFTNTSGDYKFELQPSEVAPNPPYTKYQSFRYIDIPGLVSFTSTTDVVTVYLDMRYAPVGSYVEVDRIEFIPSNEIAELEKSLEKMKQAVNALFAEGRNVLKLDVTDRQIDMLSNLIDCLPEDVEPSEKRNLLNAVRYAKRLSQSRNLFIDSDFKLFNTGNGWSGSQSISISEGNILFKGPYLRLLGSNDDGSIPTYLYQKIDESKLKAYTRYKVRGFIGESKDLELYIVRYDGNTHTVMNVPRPRISPSIVMDSCGIPDRCKTHIEFDVSDTLSTDGSSSDPHAFSYHIDIGDMDLNENLGIWVIFKISTPDGYATLGNIECVEEGPLVGGALAQIKKKEQKFKEKIIEIRANTQRIYTEAKQAINNLFTDPPQDTKLKLATSLVKILEADGIAQRIPEIYNQWLYNIQGMNYSLFQELNTRIYQALELYTLRNLVQNPRFLDELSNWNVTSNVSVQQISGIPVLVLSNWDAQVKQRIVLKEDCGYILRVTAKKEGVGAGNVNISDCVGNAETLIFTSCNDKSTNISFNYDTQSIEFFPDAEQVYIEITESEGTFYIQNIELFLMRE</sequence>
<feature type="compositionally biased region" description="Polar residues" evidence="6">
    <location>
        <begin position="447"/>
        <end position="464"/>
    </location>
</feature>
<evidence type="ECO:0000259" key="8">
    <source>
        <dbReference type="Pfam" id="PF03944"/>
    </source>
</evidence>
<reference evidence="12" key="1">
    <citation type="submission" date="2010-03" db="EMBL/GenBank/DDBJ databases">
        <title>Novel crystal protein genes from Bacillus thuringiensis strain Sbt009.</title>
        <authorList>
            <person name="Geng C."/>
            <person name="Peng D."/>
            <person name="Sun M."/>
            <person name="Ruan L."/>
        </authorList>
    </citation>
    <scope>NUCLEOTIDE SEQUENCE</scope>
    <source>
        <strain evidence="12">Sbt009</strain>
    </source>
</reference>
<dbReference type="SUPFAM" id="SSF49785">
    <property type="entry name" value="Galactose-binding domain-like"/>
    <property type="match status" value="2"/>
</dbReference>
<evidence type="ECO:0000259" key="11">
    <source>
        <dbReference type="Pfam" id="PF21463"/>
    </source>
</evidence>
<dbReference type="Pfam" id="PF17997">
    <property type="entry name" value="Cry1Ac_D5"/>
    <property type="match status" value="1"/>
</dbReference>
<dbReference type="Gene3D" id="2.60.120.260">
    <property type="entry name" value="Galactose-binding domain-like"/>
    <property type="match status" value="2"/>
</dbReference>
<dbReference type="InterPro" id="IPR036399">
    <property type="entry name" value="Pest_cryst_cen_dom_sf"/>
</dbReference>
<dbReference type="Pfam" id="PF03944">
    <property type="entry name" value="Endotoxin_C"/>
    <property type="match status" value="1"/>
</dbReference>
<dbReference type="InterPro" id="IPR038979">
    <property type="entry name" value="Pest_crys"/>
</dbReference>
<dbReference type="InterPro" id="IPR001178">
    <property type="entry name" value="Pest_cryst_dom_II"/>
</dbReference>
<dbReference type="GO" id="GO:0030435">
    <property type="term" value="P:sporulation resulting in formation of a cellular spore"/>
    <property type="evidence" value="ECO:0007669"/>
    <property type="project" value="UniProtKB-KW"/>
</dbReference>
<evidence type="ECO:0000256" key="4">
    <source>
        <dbReference type="ARBA" id="ARBA00023026"/>
    </source>
</evidence>
<name>V9I0K4_BACTU</name>
<evidence type="ECO:0000259" key="9">
    <source>
        <dbReference type="Pfam" id="PF03945"/>
    </source>
</evidence>
<dbReference type="GO" id="GO:0005102">
    <property type="term" value="F:signaling receptor binding"/>
    <property type="evidence" value="ECO:0007669"/>
    <property type="project" value="InterPro"/>
</dbReference>
<keyword evidence="4" id="KW-0843">Virulence</keyword>
<dbReference type="InterPro" id="IPR008979">
    <property type="entry name" value="Galactose-bd-like_sf"/>
</dbReference>
<dbReference type="PANTHER" id="PTHR37003">
    <property type="entry name" value="ENDOTOXIN_N DOMAIN-CONTAINING PROTEIN-RELATED"/>
    <property type="match status" value="1"/>
</dbReference>
<dbReference type="Pfam" id="PF03945">
    <property type="entry name" value="Endotoxin_N"/>
    <property type="match status" value="1"/>
</dbReference>
<evidence type="ECO:0000256" key="6">
    <source>
        <dbReference type="SAM" id="MobiDB-lite"/>
    </source>
</evidence>
<dbReference type="InterPro" id="IPR005638">
    <property type="entry name" value="Pest_crys_dom-III"/>
</dbReference>
<dbReference type="InterPro" id="IPR036716">
    <property type="entry name" value="Pest_crys_N_sf"/>
</dbReference>
<comment type="similarity">
    <text evidence="1">Belongs to the delta endotoxin family.</text>
</comment>
<evidence type="ECO:0000256" key="2">
    <source>
        <dbReference type="ARBA" id="ARBA00022656"/>
    </source>
</evidence>
<dbReference type="Pfam" id="PF00555">
    <property type="entry name" value="Endotoxin_M"/>
    <property type="match status" value="1"/>
</dbReference>
<keyword evidence="3" id="KW-0749">Sporulation</keyword>
<dbReference type="SUPFAM" id="SSF56849">
    <property type="entry name" value="delta-Endotoxin (insectocide), N-terminal domain"/>
    <property type="match status" value="1"/>
</dbReference>
<feature type="domain" description="Pesticidal crystal protein" evidence="8">
    <location>
        <begin position="513"/>
        <end position="660"/>
    </location>
</feature>
<dbReference type="InterPro" id="IPR005639">
    <property type="entry name" value="Pest_crys_dom_I"/>
</dbReference>
<dbReference type="AlphaFoldDB" id="V9I0K4"/>
<accession>V9I0K4</accession>